<dbReference type="EMBL" id="FUEG01000005">
    <property type="protein sequence ID" value="SJL04269.1"/>
    <property type="molecule type" value="Genomic_DNA"/>
</dbReference>
<dbReference type="AlphaFoldDB" id="A0A284R6F8"/>
<dbReference type="Gene3D" id="3.20.20.80">
    <property type="entry name" value="Glycosidases"/>
    <property type="match status" value="2"/>
</dbReference>
<name>A0A284R6F8_ARMOS</name>
<feature type="domain" description="Beta-galactosidase" evidence="1">
    <location>
        <begin position="327"/>
        <end position="456"/>
    </location>
</feature>
<dbReference type="InterPro" id="IPR036833">
    <property type="entry name" value="BetaGal_dom3_sf"/>
</dbReference>
<dbReference type="InterPro" id="IPR025972">
    <property type="entry name" value="BetaGal_dom3"/>
</dbReference>
<gene>
    <name evidence="2" type="ORF">ARMOST_07630</name>
</gene>
<protein>
    <recommendedName>
        <fullName evidence="1">Beta-galactosidase domain-containing protein</fullName>
    </recommendedName>
</protein>
<dbReference type="Pfam" id="PF01301">
    <property type="entry name" value="Glyco_hydro_35"/>
    <property type="match status" value="1"/>
</dbReference>
<proteinExistence type="predicted"/>
<dbReference type="Pfam" id="PF10435">
    <property type="entry name" value="BetaGal_dom2"/>
    <property type="match status" value="1"/>
</dbReference>
<dbReference type="InterPro" id="IPR018954">
    <property type="entry name" value="Betagal_dom2"/>
</dbReference>
<dbReference type="Pfam" id="PF13363">
    <property type="entry name" value="BetaGal_dom3"/>
    <property type="match status" value="1"/>
</dbReference>
<evidence type="ECO:0000259" key="1">
    <source>
        <dbReference type="SMART" id="SM01029"/>
    </source>
</evidence>
<dbReference type="InterPro" id="IPR037110">
    <property type="entry name" value="Betagal_dom2_sf"/>
</dbReference>
<evidence type="ECO:0000313" key="2">
    <source>
        <dbReference type="EMBL" id="SJL04269.1"/>
    </source>
</evidence>
<dbReference type="SUPFAM" id="SSF117100">
    <property type="entry name" value="Beta-galactosidase LacA, domain 3"/>
    <property type="match status" value="1"/>
</dbReference>
<dbReference type="SMART" id="SM01029">
    <property type="entry name" value="BetaGal_dom2"/>
    <property type="match status" value="1"/>
</dbReference>
<sequence>MAPKTQEQIDAVQHANVGLGFEGFKHFAGMNPERLISSRGNKEKDKEAVLKGYGLLEGGVLDHWPRDFRNGGMTLFGSYDVLRIARLVYIPTLRLMIIYYSLWPDILQKVKASGPNAVGVSVHMGLLNPSRRVMDFDGFRALKPLYEAALDAGIWIVLRLAQSVALRYSVRYSALGYVISCWNAANKRPRSEGSMDGLYSLDHRRDGLYQSPKESRLLRYRLICFFLVSVENTLLNLEKSIAIVLPFTYNDPGEGRSFINGAGAVNLYGMDAYPQRYDCSHPLDWHGVPLDCHQYHEEVNLGGLFDAWGPTSPGNHIHEARLPEFNKTDWIADSSMDLSILSSDSVFATYLLNPDTQAVFYIIRHKPTLGGRQSKVIVTNYAVGSSQLLYSTASIPFAGIIDGKDVLFIYGDASQKHEIAQAHAEFRYYHLLLPYWDSGPSDVLRLLATTDSLRNFWGLGTNQSVLVGRPYLVRSASISRTELALKGDLNVSTPSTIIAPAVVSSVTWNGAALSVNASSSLMVIGGLVGELMSTSVDIAVALRLKIRPMFDGG</sequence>
<dbReference type="OrthoDB" id="1657402at2759"/>
<dbReference type="STRING" id="47428.A0A284R6F8"/>
<dbReference type="Proteomes" id="UP000219338">
    <property type="component" value="Unassembled WGS sequence"/>
</dbReference>
<dbReference type="InterPro" id="IPR031330">
    <property type="entry name" value="Gly_Hdrlase_35_cat"/>
</dbReference>
<dbReference type="InterPro" id="IPR017853">
    <property type="entry name" value="GH"/>
</dbReference>
<dbReference type="SUPFAM" id="SSF51445">
    <property type="entry name" value="(Trans)glycosidases"/>
    <property type="match status" value="1"/>
</dbReference>
<dbReference type="SUPFAM" id="SSF51011">
    <property type="entry name" value="Glycosyl hydrolase domain"/>
    <property type="match status" value="1"/>
</dbReference>
<organism evidence="2 3">
    <name type="scientific">Armillaria ostoyae</name>
    <name type="common">Armillaria root rot fungus</name>
    <dbReference type="NCBI Taxonomy" id="47428"/>
    <lineage>
        <taxon>Eukaryota</taxon>
        <taxon>Fungi</taxon>
        <taxon>Dikarya</taxon>
        <taxon>Basidiomycota</taxon>
        <taxon>Agaricomycotina</taxon>
        <taxon>Agaricomycetes</taxon>
        <taxon>Agaricomycetidae</taxon>
        <taxon>Agaricales</taxon>
        <taxon>Marasmiineae</taxon>
        <taxon>Physalacriaceae</taxon>
        <taxon>Armillaria</taxon>
    </lineage>
</organism>
<accession>A0A284R6F8</accession>
<dbReference type="Gene3D" id="2.102.20.10">
    <property type="entry name" value="Beta-galactosidase, domain 2"/>
    <property type="match status" value="1"/>
</dbReference>
<reference evidence="3" key="1">
    <citation type="journal article" date="2017" name="Nat. Ecol. Evol.">
        <title>Genome expansion and lineage-specific genetic innovations in the forest pathogenic fungi Armillaria.</title>
        <authorList>
            <person name="Sipos G."/>
            <person name="Prasanna A.N."/>
            <person name="Walter M.C."/>
            <person name="O'Connor E."/>
            <person name="Balint B."/>
            <person name="Krizsan K."/>
            <person name="Kiss B."/>
            <person name="Hess J."/>
            <person name="Varga T."/>
            <person name="Slot J."/>
            <person name="Riley R."/>
            <person name="Boka B."/>
            <person name="Rigling D."/>
            <person name="Barry K."/>
            <person name="Lee J."/>
            <person name="Mihaltcheva S."/>
            <person name="LaButti K."/>
            <person name="Lipzen A."/>
            <person name="Waldron R."/>
            <person name="Moloney N.M."/>
            <person name="Sperisen C."/>
            <person name="Kredics L."/>
            <person name="Vagvoelgyi C."/>
            <person name="Patrignani A."/>
            <person name="Fitzpatrick D."/>
            <person name="Nagy I."/>
            <person name="Doyle S."/>
            <person name="Anderson J.B."/>
            <person name="Grigoriev I.V."/>
            <person name="Gueldener U."/>
            <person name="Muensterkoetter M."/>
            <person name="Nagy L.G."/>
        </authorList>
    </citation>
    <scope>NUCLEOTIDE SEQUENCE [LARGE SCALE GENOMIC DNA]</scope>
    <source>
        <strain evidence="3">C18/9</strain>
    </source>
</reference>
<dbReference type="Gene3D" id="2.60.390.10">
    <property type="entry name" value="Beta-galactosidase, domain 3"/>
    <property type="match status" value="1"/>
</dbReference>
<evidence type="ECO:0000313" key="3">
    <source>
        <dbReference type="Proteomes" id="UP000219338"/>
    </source>
</evidence>
<keyword evidence="3" id="KW-1185">Reference proteome</keyword>